<dbReference type="RefSeq" id="WP_305909552.1">
    <property type="nucleotide sequence ID" value="NZ_CP157743.1"/>
</dbReference>
<dbReference type="EC" id="4.1.2.25" evidence="8"/>
<sequence>MDIIFLGGLEIDTVIGIYDWERRVKQTIVLDIEMAFDISKAAETDDIAHTLDYKAVSDRVVEFVEQSEFFLVETLIERVATILRQEFDIPWLRIVLNKRGAISRAKDVGIIIERGEK</sequence>
<dbReference type="GO" id="GO:0004150">
    <property type="term" value="F:dihydroneopterin aldolase activity"/>
    <property type="evidence" value="ECO:0007669"/>
    <property type="project" value="UniProtKB-UniRule"/>
</dbReference>
<evidence type="ECO:0000259" key="9">
    <source>
        <dbReference type="SMART" id="SM00905"/>
    </source>
</evidence>
<comment type="function">
    <text evidence="8">Catalyzes the conversion of 7,8-dihydroneopterin to 6-hydroxymethyl-7,8-dihydropterin.</text>
</comment>
<evidence type="ECO:0000256" key="1">
    <source>
        <dbReference type="ARBA" id="ARBA00000693"/>
    </source>
</evidence>
<accession>A0AAU7NWW2</accession>
<comment type="similarity">
    <text evidence="4 8">Belongs to the DHNA family.</text>
</comment>
<evidence type="ECO:0000256" key="2">
    <source>
        <dbReference type="ARBA" id="ARBA00001353"/>
    </source>
</evidence>
<dbReference type="InterPro" id="IPR006156">
    <property type="entry name" value="Dihydroneopterin_aldolase"/>
</dbReference>
<dbReference type="Proteomes" id="UP001225378">
    <property type="component" value="Chromosome"/>
</dbReference>
<comment type="pathway">
    <text evidence="3 8">Cofactor biosynthesis; tetrahydrofolate biosynthesis; 2-amino-4-hydroxy-6-hydroxymethyl-7,8-dihydropteridine diphosphate from 7,8-dihydroneopterin triphosphate: step 3/4.</text>
</comment>
<dbReference type="KEGG" id="mech:Q9L42_004855"/>
<dbReference type="CDD" id="cd00534">
    <property type="entry name" value="DHNA_DHNTPE"/>
    <property type="match status" value="1"/>
</dbReference>
<keyword evidence="5 8" id="KW-0289">Folate biosynthesis</keyword>
<dbReference type="NCBIfam" id="TIGR00525">
    <property type="entry name" value="folB"/>
    <property type="match status" value="1"/>
</dbReference>
<dbReference type="PANTHER" id="PTHR42844">
    <property type="entry name" value="DIHYDRONEOPTERIN ALDOLASE 1-RELATED"/>
    <property type="match status" value="1"/>
</dbReference>
<gene>
    <name evidence="10" type="primary">folB</name>
    <name evidence="10" type="ORF">Q9L42_004855</name>
</gene>
<dbReference type="GO" id="GO:0016853">
    <property type="term" value="F:isomerase activity"/>
    <property type="evidence" value="ECO:0007669"/>
    <property type="project" value="UniProtKB-KW"/>
</dbReference>
<evidence type="ECO:0000313" key="10">
    <source>
        <dbReference type="EMBL" id="XBS21458.1"/>
    </source>
</evidence>
<dbReference type="Pfam" id="PF02152">
    <property type="entry name" value="FolB"/>
    <property type="match status" value="1"/>
</dbReference>
<dbReference type="FunFam" id="3.30.1130.10:FF:000002">
    <property type="entry name" value="7,8-dihydroneopterin aldolase"/>
    <property type="match status" value="1"/>
</dbReference>
<dbReference type="SUPFAM" id="SSF55620">
    <property type="entry name" value="Tetrahydrobiopterin biosynthesis enzymes-like"/>
    <property type="match status" value="1"/>
</dbReference>
<name>A0AAU7NWW2_9GAMM</name>
<evidence type="ECO:0000256" key="6">
    <source>
        <dbReference type="ARBA" id="ARBA00023235"/>
    </source>
</evidence>
<dbReference type="AlphaFoldDB" id="A0AAU7NWW2"/>
<evidence type="ECO:0000256" key="7">
    <source>
        <dbReference type="ARBA" id="ARBA00023239"/>
    </source>
</evidence>
<keyword evidence="6" id="KW-0413">Isomerase</keyword>
<comment type="catalytic activity">
    <reaction evidence="1">
        <text>7,8-dihydroneopterin = 7,8-dihydromonapterin</text>
        <dbReference type="Rhea" id="RHEA:45328"/>
        <dbReference type="ChEBI" id="CHEBI:17001"/>
        <dbReference type="ChEBI" id="CHEBI:71175"/>
        <dbReference type="EC" id="5.1.99.8"/>
    </reaction>
</comment>
<comment type="catalytic activity">
    <reaction evidence="2 8">
        <text>7,8-dihydroneopterin = 6-hydroxymethyl-7,8-dihydropterin + glycolaldehyde</text>
        <dbReference type="Rhea" id="RHEA:10540"/>
        <dbReference type="ChEBI" id="CHEBI:17001"/>
        <dbReference type="ChEBI" id="CHEBI:17071"/>
        <dbReference type="ChEBI" id="CHEBI:44841"/>
        <dbReference type="EC" id="4.1.2.25"/>
    </reaction>
</comment>
<dbReference type="NCBIfam" id="TIGR00526">
    <property type="entry name" value="folB_dom"/>
    <property type="match status" value="1"/>
</dbReference>
<dbReference type="InterPro" id="IPR006157">
    <property type="entry name" value="FolB_dom"/>
</dbReference>
<reference evidence="10 11" key="1">
    <citation type="journal article" date="2024" name="Microbiology">
        <title>Methylomarinum rosea sp. nov., a novel halophilic methanotrophic bacterium from the hypersaline Lake Elton.</title>
        <authorList>
            <person name="Suleimanov R.Z."/>
            <person name="Oshkin I.Y."/>
            <person name="Danilova O.V."/>
            <person name="Suzina N.E."/>
            <person name="Dedysh S.N."/>
        </authorList>
    </citation>
    <scope>NUCLEOTIDE SEQUENCE [LARGE SCALE GENOMIC DNA]</scope>
    <source>
        <strain evidence="10 11">Ch1-1</strain>
    </source>
</reference>
<proteinExistence type="inferred from homology"/>
<keyword evidence="11" id="KW-1185">Reference proteome</keyword>
<feature type="domain" description="Dihydroneopterin aldolase/epimerase" evidence="9">
    <location>
        <begin position="4"/>
        <end position="114"/>
    </location>
</feature>
<dbReference type="Gene3D" id="3.30.1130.10">
    <property type="match status" value="1"/>
</dbReference>
<evidence type="ECO:0000256" key="3">
    <source>
        <dbReference type="ARBA" id="ARBA00005013"/>
    </source>
</evidence>
<organism evidence="10 11">
    <name type="scientific">Methylomarinum roseum</name>
    <dbReference type="NCBI Taxonomy" id="3067653"/>
    <lineage>
        <taxon>Bacteria</taxon>
        <taxon>Pseudomonadati</taxon>
        <taxon>Pseudomonadota</taxon>
        <taxon>Gammaproteobacteria</taxon>
        <taxon>Methylococcales</taxon>
        <taxon>Methylococcaceae</taxon>
        <taxon>Methylomarinum</taxon>
    </lineage>
</organism>
<dbReference type="GO" id="GO:0046654">
    <property type="term" value="P:tetrahydrofolate biosynthetic process"/>
    <property type="evidence" value="ECO:0007669"/>
    <property type="project" value="UniProtKB-UniRule"/>
</dbReference>
<evidence type="ECO:0000256" key="8">
    <source>
        <dbReference type="RuleBase" id="RU362079"/>
    </source>
</evidence>
<protein>
    <recommendedName>
        <fullName evidence="8">7,8-dihydroneopterin aldolase</fullName>
        <ecNumber evidence="8">4.1.2.25</ecNumber>
    </recommendedName>
</protein>
<evidence type="ECO:0000256" key="4">
    <source>
        <dbReference type="ARBA" id="ARBA00005708"/>
    </source>
</evidence>
<dbReference type="InterPro" id="IPR043133">
    <property type="entry name" value="GTP-CH-I_C/QueF"/>
</dbReference>
<keyword evidence="7 8" id="KW-0456">Lyase</keyword>
<dbReference type="EMBL" id="CP157743">
    <property type="protein sequence ID" value="XBS21458.1"/>
    <property type="molecule type" value="Genomic_DNA"/>
</dbReference>
<evidence type="ECO:0000256" key="5">
    <source>
        <dbReference type="ARBA" id="ARBA00022909"/>
    </source>
</evidence>
<dbReference type="PANTHER" id="PTHR42844:SF1">
    <property type="entry name" value="DIHYDRONEOPTERIN ALDOLASE 1-RELATED"/>
    <property type="match status" value="1"/>
</dbReference>
<evidence type="ECO:0000313" key="11">
    <source>
        <dbReference type="Proteomes" id="UP001225378"/>
    </source>
</evidence>
<dbReference type="GO" id="GO:0005737">
    <property type="term" value="C:cytoplasm"/>
    <property type="evidence" value="ECO:0007669"/>
    <property type="project" value="TreeGrafter"/>
</dbReference>
<dbReference type="GO" id="GO:0046656">
    <property type="term" value="P:folic acid biosynthetic process"/>
    <property type="evidence" value="ECO:0007669"/>
    <property type="project" value="UniProtKB-UniRule"/>
</dbReference>
<dbReference type="SMART" id="SM00905">
    <property type="entry name" value="FolB"/>
    <property type="match status" value="1"/>
</dbReference>